<reference evidence="1" key="1">
    <citation type="journal article" date="2020" name="Stud. Mycol.">
        <title>101 Dothideomycetes genomes: a test case for predicting lifestyles and emergence of pathogens.</title>
        <authorList>
            <person name="Haridas S."/>
            <person name="Albert R."/>
            <person name="Binder M."/>
            <person name="Bloem J."/>
            <person name="Labutti K."/>
            <person name="Salamov A."/>
            <person name="Andreopoulos B."/>
            <person name="Baker S."/>
            <person name="Barry K."/>
            <person name="Bills G."/>
            <person name="Bluhm B."/>
            <person name="Cannon C."/>
            <person name="Castanera R."/>
            <person name="Culley D."/>
            <person name="Daum C."/>
            <person name="Ezra D."/>
            <person name="Gonzalez J."/>
            <person name="Henrissat B."/>
            <person name="Kuo A."/>
            <person name="Liang C."/>
            <person name="Lipzen A."/>
            <person name="Lutzoni F."/>
            <person name="Magnuson J."/>
            <person name="Mondo S."/>
            <person name="Nolan M."/>
            <person name="Ohm R."/>
            <person name="Pangilinan J."/>
            <person name="Park H.-J."/>
            <person name="Ramirez L."/>
            <person name="Alfaro M."/>
            <person name="Sun H."/>
            <person name="Tritt A."/>
            <person name="Yoshinaga Y."/>
            <person name="Zwiers L.-H."/>
            <person name="Turgeon B."/>
            <person name="Goodwin S."/>
            <person name="Spatafora J."/>
            <person name="Crous P."/>
            <person name="Grigoriev I."/>
        </authorList>
    </citation>
    <scope>NUCLEOTIDE SEQUENCE</scope>
    <source>
        <strain evidence="1">ATCC 200398</strain>
    </source>
</reference>
<comment type="caution">
    <text evidence="1">The sequence shown here is derived from an EMBL/GenBank/DDBJ whole genome shotgun (WGS) entry which is preliminary data.</text>
</comment>
<organism evidence="1 2">
    <name type="scientific">Lindgomyces ingoldianus</name>
    <dbReference type="NCBI Taxonomy" id="673940"/>
    <lineage>
        <taxon>Eukaryota</taxon>
        <taxon>Fungi</taxon>
        <taxon>Dikarya</taxon>
        <taxon>Ascomycota</taxon>
        <taxon>Pezizomycotina</taxon>
        <taxon>Dothideomycetes</taxon>
        <taxon>Pleosporomycetidae</taxon>
        <taxon>Pleosporales</taxon>
        <taxon>Lindgomycetaceae</taxon>
        <taxon>Lindgomyces</taxon>
    </lineage>
</organism>
<name>A0ACB6QDU3_9PLEO</name>
<proteinExistence type="predicted"/>
<evidence type="ECO:0000313" key="2">
    <source>
        <dbReference type="Proteomes" id="UP000799755"/>
    </source>
</evidence>
<sequence>MKPRLTRSTGRVPIRREVRDLQKNFPDQWNVYILGLRSFQMADQTDPVSFYQITGIHGRPYIPWQKAEGIPGKKSGYCPHSNTMFLSWHRAYLALYEQELYKHIQRVSLQFPAFLRGRYTSAADEFRIPYWDWALGDKGGSVPEAFTTPTAKVIGFNGQEQIISNPLHHYEFHPLVPGDFTEEWASINSTVRWPDSNHADCTSQQWKFIKNFNDQRRSFQDQVSQGFAVAEDMNSFSMHHLELVHGNVHYAIGGTPPDNPWQGHMWPLEYSAFEPLFMLHHCNVDRLFALWQGVNPDKYVEPRSVFSSGTYTIADNTVVDADTPLLPFWNTTTTFWTSNAVKDTTVLGYAYPETMSWMFDSKDAYRASVNASISQLYSSSSRARLSEMGAEGGDLKHLNADGSFTDWSINVEASLIDMPTTFTVRFSLVGMFSSDPVSSIGAWTHLMPSDHTMDRSTAKRDSTLDPRLKGTISLTATLLDDIAARKLESLDEGIVVPYLKSKLTWKVYAGNGMLIPHGRLQSLTVQVISRRVHIPTDPKLRMEYSDISTPHLEITSNKGGEVKA</sequence>
<protein>
    <submittedName>
        <fullName evidence="1">Tyrosinase</fullName>
    </submittedName>
</protein>
<dbReference type="EMBL" id="MU003532">
    <property type="protein sequence ID" value="KAF2465062.1"/>
    <property type="molecule type" value="Genomic_DNA"/>
</dbReference>
<dbReference type="Proteomes" id="UP000799755">
    <property type="component" value="Unassembled WGS sequence"/>
</dbReference>
<keyword evidence="2" id="KW-1185">Reference proteome</keyword>
<evidence type="ECO:0000313" key="1">
    <source>
        <dbReference type="EMBL" id="KAF2465062.1"/>
    </source>
</evidence>
<accession>A0ACB6QDU3</accession>
<gene>
    <name evidence="1" type="ORF">BDR25DRAFT_240961</name>
</gene>